<dbReference type="PANTHER" id="PTHR30346">
    <property type="entry name" value="TRANSCRIPTIONAL DUAL REGULATOR HCAR-RELATED"/>
    <property type="match status" value="1"/>
</dbReference>
<dbReference type="GO" id="GO:0003700">
    <property type="term" value="F:DNA-binding transcription factor activity"/>
    <property type="evidence" value="ECO:0007669"/>
    <property type="project" value="InterPro"/>
</dbReference>
<keyword evidence="7" id="KW-1185">Reference proteome</keyword>
<dbReference type="Gene3D" id="3.40.190.10">
    <property type="entry name" value="Periplasmic binding protein-like II"/>
    <property type="match status" value="2"/>
</dbReference>
<dbReference type="Pfam" id="PF00126">
    <property type="entry name" value="HTH_1"/>
    <property type="match status" value="1"/>
</dbReference>
<dbReference type="PROSITE" id="PS50931">
    <property type="entry name" value="HTH_LYSR"/>
    <property type="match status" value="1"/>
</dbReference>
<dbReference type="InterPro" id="IPR036388">
    <property type="entry name" value="WH-like_DNA-bd_sf"/>
</dbReference>
<evidence type="ECO:0000256" key="1">
    <source>
        <dbReference type="ARBA" id="ARBA00009437"/>
    </source>
</evidence>
<protein>
    <submittedName>
        <fullName evidence="6">DNA-binding transcriptional LysR family regulator</fullName>
    </submittedName>
</protein>
<dbReference type="CDD" id="cd08423">
    <property type="entry name" value="PBP2_LTTR_like_6"/>
    <property type="match status" value="1"/>
</dbReference>
<comment type="caution">
    <text evidence="6">The sequence shown here is derived from an EMBL/GenBank/DDBJ whole genome shotgun (WGS) entry which is preliminary data.</text>
</comment>
<name>A0A840NJE7_9PSEU</name>
<evidence type="ECO:0000259" key="5">
    <source>
        <dbReference type="PROSITE" id="PS50931"/>
    </source>
</evidence>
<proteinExistence type="inferred from homology"/>
<dbReference type="AlphaFoldDB" id="A0A840NJE7"/>
<keyword evidence="2" id="KW-0805">Transcription regulation</keyword>
<dbReference type="GO" id="GO:0003677">
    <property type="term" value="F:DNA binding"/>
    <property type="evidence" value="ECO:0007669"/>
    <property type="project" value="UniProtKB-KW"/>
</dbReference>
<evidence type="ECO:0000256" key="2">
    <source>
        <dbReference type="ARBA" id="ARBA00023015"/>
    </source>
</evidence>
<comment type="similarity">
    <text evidence="1">Belongs to the LysR transcriptional regulatory family.</text>
</comment>
<dbReference type="Pfam" id="PF03466">
    <property type="entry name" value="LysR_substrate"/>
    <property type="match status" value="1"/>
</dbReference>
<dbReference type="Proteomes" id="UP000580474">
    <property type="component" value="Unassembled WGS sequence"/>
</dbReference>
<evidence type="ECO:0000256" key="3">
    <source>
        <dbReference type="ARBA" id="ARBA00023125"/>
    </source>
</evidence>
<sequence length="298" mass="31439">MLDARRMQVLRAVVTGGSISSAATNLGYTPSAISQQITTLEREAGTALLEKVGRGVRPTAAGRLLAERATELAGLLADADADLADLRAGRTGVLRVRYFNTAGVGLIPPAVAKFRAERPEVRLDLKMIDEGILGEVATGEADLAVIVVGRDVPRAHGVRVEHLVDEPYHLVLPLGHPLCDEERIDLARLADEPFVLGDAMRAGPCAESLRDAFGAAGFTPRIALETGGDYSAQGFVAAGLGVGLQPRLATRVLHPGVVVREVRRPEPIRRIHVATRETVADQPATRSLLAALTAAAGA</sequence>
<dbReference type="InterPro" id="IPR036390">
    <property type="entry name" value="WH_DNA-bd_sf"/>
</dbReference>
<keyword evidence="4" id="KW-0804">Transcription</keyword>
<dbReference type="PANTHER" id="PTHR30346:SF29">
    <property type="entry name" value="LYSR SUBSTRATE-BINDING"/>
    <property type="match status" value="1"/>
</dbReference>
<dbReference type="GO" id="GO:0032993">
    <property type="term" value="C:protein-DNA complex"/>
    <property type="evidence" value="ECO:0007669"/>
    <property type="project" value="TreeGrafter"/>
</dbReference>
<dbReference type="InterPro" id="IPR000847">
    <property type="entry name" value="LysR_HTH_N"/>
</dbReference>
<evidence type="ECO:0000256" key="4">
    <source>
        <dbReference type="ARBA" id="ARBA00023163"/>
    </source>
</evidence>
<dbReference type="Gene3D" id="1.10.10.10">
    <property type="entry name" value="Winged helix-like DNA-binding domain superfamily/Winged helix DNA-binding domain"/>
    <property type="match status" value="1"/>
</dbReference>
<dbReference type="RefSeq" id="WP_184483013.1">
    <property type="nucleotide sequence ID" value="NZ_JACHIV010000001.1"/>
</dbReference>
<feature type="domain" description="HTH lysR-type" evidence="5">
    <location>
        <begin position="2"/>
        <end position="59"/>
    </location>
</feature>
<dbReference type="SUPFAM" id="SSF46785">
    <property type="entry name" value="Winged helix' DNA-binding domain"/>
    <property type="match status" value="1"/>
</dbReference>
<accession>A0A840NJE7</accession>
<dbReference type="InterPro" id="IPR005119">
    <property type="entry name" value="LysR_subst-bd"/>
</dbReference>
<dbReference type="SUPFAM" id="SSF53850">
    <property type="entry name" value="Periplasmic binding protein-like II"/>
    <property type="match status" value="1"/>
</dbReference>
<dbReference type="EMBL" id="JACHIV010000001">
    <property type="protein sequence ID" value="MBB5072000.1"/>
    <property type="molecule type" value="Genomic_DNA"/>
</dbReference>
<keyword evidence="3 6" id="KW-0238">DNA-binding</keyword>
<organism evidence="6 7">
    <name type="scientific">Saccharopolyspora gloriosae</name>
    <dbReference type="NCBI Taxonomy" id="455344"/>
    <lineage>
        <taxon>Bacteria</taxon>
        <taxon>Bacillati</taxon>
        <taxon>Actinomycetota</taxon>
        <taxon>Actinomycetes</taxon>
        <taxon>Pseudonocardiales</taxon>
        <taxon>Pseudonocardiaceae</taxon>
        <taxon>Saccharopolyspora</taxon>
    </lineage>
</organism>
<evidence type="ECO:0000313" key="7">
    <source>
        <dbReference type="Proteomes" id="UP000580474"/>
    </source>
</evidence>
<reference evidence="6 7" key="1">
    <citation type="submission" date="2020-08" db="EMBL/GenBank/DDBJ databases">
        <title>Sequencing the genomes of 1000 actinobacteria strains.</title>
        <authorList>
            <person name="Klenk H.-P."/>
        </authorList>
    </citation>
    <scope>NUCLEOTIDE SEQUENCE [LARGE SCALE GENOMIC DNA]</scope>
    <source>
        <strain evidence="6 7">DSM 45582</strain>
    </source>
</reference>
<gene>
    <name evidence="6" type="ORF">BJ969_005088</name>
</gene>
<evidence type="ECO:0000313" key="6">
    <source>
        <dbReference type="EMBL" id="MBB5072000.1"/>
    </source>
</evidence>